<proteinExistence type="predicted"/>
<feature type="transmembrane region" description="Helical" evidence="1">
    <location>
        <begin position="254"/>
        <end position="277"/>
    </location>
</feature>
<name>E3I226_RHOVT</name>
<keyword evidence="1" id="KW-0812">Transmembrane</keyword>
<dbReference type="OrthoDB" id="7585905at2"/>
<dbReference type="RefSeq" id="WP_013419710.1">
    <property type="nucleotide sequence ID" value="NC_014664.1"/>
</dbReference>
<dbReference type="KEGG" id="rva:Rvan_2102"/>
<dbReference type="Proteomes" id="UP000001399">
    <property type="component" value="Chromosome"/>
</dbReference>
<evidence type="ECO:0008006" key="4">
    <source>
        <dbReference type="Google" id="ProtNLM"/>
    </source>
</evidence>
<evidence type="ECO:0000256" key="1">
    <source>
        <dbReference type="SAM" id="Phobius"/>
    </source>
</evidence>
<keyword evidence="1" id="KW-1133">Transmembrane helix</keyword>
<feature type="transmembrane region" description="Helical" evidence="1">
    <location>
        <begin position="60"/>
        <end position="87"/>
    </location>
</feature>
<dbReference type="AlphaFoldDB" id="E3I226"/>
<dbReference type="HOGENOM" id="CLU_927125_0_0_5"/>
<feature type="transmembrane region" description="Helical" evidence="1">
    <location>
        <begin position="99"/>
        <end position="119"/>
    </location>
</feature>
<dbReference type="STRING" id="648757.Rvan_2102"/>
<feature type="transmembrane region" description="Helical" evidence="1">
    <location>
        <begin position="20"/>
        <end position="48"/>
    </location>
</feature>
<evidence type="ECO:0000313" key="2">
    <source>
        <dbReference type="EMBL" id="ADP71327.1"/>
    </source>
</evidence>
<accession>E3I226</accession>
<protein>
    <recommendedName>
        <fullName evidence="4">PhnA-like protein</fullName>
    </recommendedName>
</protein>
<dbReference type="EMBL" id="CP002292">
    <property type="protein sequence ID" value="ADP71327.1"/>
    <property type="molecule type" value="Genomic_DNA"/>
</dbReference>
<keyword evidence="1" id="KW-0472">Membrane</keyword>
<evidence type="ECO:0000313" key="3">
    <source>
        <dbReference type="Proteomes" id="UP000001399"/>
    </source>
</evidence>
<reference evidence="3" key="1">
    <citation type="journal article" date="2011" name="J. Bacteriol.">
        <title>Genome sequences of eight morphologically diverse alphaproteobacteria.</title>
        <authorList>
            <consortium name="US DOE Joint Genome Institute"/>
            <person name="Brown P.J."/>
            <person name="Kysela D.T."/>
            <person name="Buechlein A."/>
            <person name="Hemmerich C."/>
            <person name="Brun Y.V."/>
        </authorList>
    </citation>
    <scope>NUCLEOTIDE SEQUENCE [LARGE SCALE GENOMIC DNA]</scope>
    <source>
        <strain evidence="3">ATCC 17100 / ATH 3.1.1 / DSM 162 / LMG 4299</strain>
    </source>
</reference>
<gene>
    <name evidence="2" type="ordered locus">Rvan_2102</name>
</gene>
<organism evidence="2 3">
    <name type="scientific">Rhodomicrobium vannielii (strain ATCC 17100 / DSM 162 / LMG 4299 / NCIMB 10020 / ATH 3.1.1)</name>
    <dbReference type="NCBI Taxonomy" id="648757"/>
    <lineage>
        <taxon>Bacteria</taxon>
        <taxon>Pseudomonadati</taxon>
        <taxon>Pseudomonadota</taxon>
        <taxon>Alphaproteobacteria</taxon>
        <taxon>Hyphomicrobiales</taxon>
        <taxon>Hyphomicrobiaceae</taxon>
        <taxon>Rhodomicrobium</taxon>
    </lineage>
</organism>
<keyword evidence="3" id="KW-1185">Reference proteome</keyword>
<sequence length="300" mass="31381">MADTTYDTSRIHEGEDWRAVSWSAILFGSLVGLSVAAMLHVLGLAVTASSVPDQAGPTDALMTIGGVAGIWYIASTAVSLFIGGFVASTLAWTFTGKRAAIYALGVWAITTLVVALAFVPPIIRAATGAVSAVGNVADRAITTAAGAGEAVGSAAANVPTGLVDNVRQRLGIPSGAQVDQGAIRDITRLVGQRLTQDQWTPQQRDQLVAALGRAANVPPDEARRRLGEAESALNTTIQEARDTVQKAVEGTRQAIAGVAYWTFAAILAGLIAAYLGARFGERDEDQLPTFARIRMHRTSN</sequence>